<sequence length="290" mass="31428">MSDPSASAERAKAQIMLHERNIAEIRGQLRSLGPPDDNAPANSLVVAWLQTEGLPEAAQPALKIQLSSPVEEKELNQIFDPSAGERAENTTHIVFHAVDTSTSTLTVSAVDADIPLGSSISYDLSTIIAVDNASGNPVEVELPVAILPANAQEGDVVTEPVCTLTLRLSFQPSVKDQRDHLYEKLNVETRQKAAAVEELRQVALAASRQQMQQGGVVQKPPAVSSGFLNSRSPEKPKGVLSKMTQWYNRTLGPDSLLRRTFPIAKNYLIFFGAVGLFHFRGQHLALPPPV</sequence>
<organism evidence="2 3">
    <name type="scientific">Fistulifera solaris</name>
    <name type="common">Oleaginous diatom</name>
    <dbReference type="NCBI Taxonomy" id="1519565"/>
    <lineage>
        <taxon>Eukaryota</taxon>
        <taxon>Sar</taxon>
        <taxon>Stramenopiles</taxon>
        <taxon>Ochrophyta</taxon>
        <taxon>Bacillariophyta</taxon>
        <taxon>Bacillariophyceae</taxon>
        <taxon>Bacillariophycidae</taxon>
        <taxon>Naviculales</taxon>
        <taxon>Naviculaceae</taxon>
        <taxon>Fistulifera</taxon>
    </lineage>
</organism>
<keyword evidence="3" id="KW-1185">Reference proteome</keyword>
<reference evidence="2 3" key="1">
    <citation type="journal article" date="2015" name="Plant Cell">
        <title>Oil accumulation by the oleaginous diatom Fistulifera solaris as revealed by the genome and transcriptome.</title>
        <authorList>
            <person name="Tanaka T."/>
            <person name="Maeda Y."/>
            <person name="Veluchamy A."/>
            <person name="Tanaka M."/>
            <person name="Abida H."/>
            <person name="Marechal E."/>
            <person name="Bowler C."/>
            <person name="Muto M."/>
            <person name="Sunaga Y."/>
            <person name="Tanaka M."/>
            <person name="Yoshino T."/>
            <person name="Taniguchi T."/>
            <person name="Fukuda Y."/>
            <person name="Nemoto M."/>
            <person name="Matsumoto M."/>
            <person name="Wong P.S."/>
            <person name="Aburatani S."/>
            <person name="Fujibuchi W."/>
        </authorList>
    </citation>
    <scope>NUCLEOTIDE SEQUENCE [LARGE SCALE GENOMIC DNA]</scope>
    <source>
        <strain evidence="2 3">JPCC DA0580</strain>
    </source>
</reference>
<comment type="caution">
    <text evidence="2">The sequence shown here is derived from an EMBL/GenBank/DDBJ whole genome shotgun (WGS) entry which is preliminary data.</text>
</comment>
<name>A0A1Z5K418_FISSO</name>
<feature type="region of interest" description="Disordered" evidence="1">
    <location>
        <begin position="215"/>
        <end position="236"/>
    </location>
</feature>
<gene>
    <name evidence="2" type="ORF">FisN_7Hh134</name>
</gene>
<accession>A0A1Z5K418</accession>
<dbReference type="OrthoDB" id="44608at2759"/>
<protein>
    <submittedName>
        <fullName evidence="2">Uncharacterized protein</fullName>
    </submittedName>
</protein>
<evidence type="ECO:0000313" key="2">
    <source>
        <dbReference type="EMBL" id="GAX20821.1"/>
    </source>
</evidence>
<evidence type="ECO:0000313" key="3">
    <source>
        <dbReference type="Proteomes" id="UP000198406"/>
    </source>
</evidence>
<dbReference type="AlphaFoldDB" id="A0A1Z5K418"/>
<dbReference type="EMBL" id="BDSP01000152">
    <property type="protein sequence ID" value="GAX20821.1"/>
    <property type="molecule type" value="Genomic_DNA"/>
</dbReference>
<dbReference type="InParanoid" id="A0A1Z5K418"/>
<proteinExistence type="predicted"/>
<evidence type="ECO:0000256" key="1">
    <source>
        <dbReference type="SAM" id="MobiDB-lite"/>
    </source>
</evidence>
<dbReference type="Proteomes" id="UP000198406">
    <property type="component" value="Unassembled WGS sequence"/>
</dbReference>